<keyword evidence="3" id="KW-1185">Reference proteome</keyword>
<dbReference type="EMBL" id="QZDT01000078">
    <property type="protein sequence ID" value="NBJ95289.1"/>
    <property type="molecule type" value="Genomic_DNA"/>
</dbReference>
<evidence type="ECO:0000256" key="1">
    <source>
        <dbReference type="SAM" id="MobiDB-lite"/>
    </source>
</evidence>
<name>A0A9X5GUL0_9FIRM</name>
<protein>
    <submittedName>
        <fullName evidence="2">Uncharacterized protein</fullName>
    </submittedName>
</protein>
<dbReference type="AlphaFoldDB" id="A0A9X5GUL0"/>
<evidence type="ECO:0000313" key="3">
    <source>
        <dbReference type="Proteomes" id="UP001154420"/>
    </source>
</evidence>
<proteinExistence type="predicted"/>
<feature type="compositionally biased region" description="Polar residues" evidence="1">
    <location>
        <begin position="80"/>
        <end position="92"/>
    </location>
</feature>
<feature type="region of interest" description="Disordered" evidence="1">
    <location>
        <begin position="70"/>
        <end position="92"/>
    </location>
</feature>
<organism evidence="2 3">
    <name type="scientific">Parablautia muri</name>
    <dbReference type="NCBI Taxonomy" id="2320879"/>
    <lineage>
        <taxon>Bacteria</taxon>
        <taxon>Bacillati</taxon>
        <taxon>Bacillota</taxon>
        <taxon>Clostridia</taxon>
        <taxon>Lachnospirales</taxon>
        <taxon>Lachnospiraceae</taxon>
        <taxon>Parablautia</taxon>
    </lineage>
</organism>
<comment type="caution">
    <text evidence="2">The sequence shown here is derived from an EMBL/GenBank/DDBJ whole genome shotgun (WGS) entry which is preliminary data.</text>
</comment>
<accession>A0A9X5GUL0</accession>
<dbReference type="OrthoDB" id="2084291at2"/>
<dbReference type="RefSeq" id="WP_160276130.1">
    <property type="nucleotide sequence ID" value="NZ_QZDT01000078.1"/>
</dbReference>
<dbReference type="Proteomes" id="UP001154420">
    <property type="component" value="Unassembled WGS sequence"/>
</dbReference>
<sequence length="128" mass="14261">MWRGNKKILRFYEIFGKIAKCGVVRIKGKFTQINVHFAFCWFVGIGEKVSAALAKSLRAALKVLREKVSPERNKPAANSRIVSEQTTQRSFLEQDSTTVPNFANRSFCPMGILLGLPPQARLFAACAA</sequence>
<evidence type="ECO:0000313" key="2">
    <source>
        <dbReference type="EMBL" id="NBJ95289.1"/>
    </source>
</evidence>
<gene>
    <name evidence="2" type="ORF">D5281_22820</name>
</gene>
<reference evidence="2" key="1">
    <citation type="submission" date="2018-09" db="EMBL/GenBank/DDBJ databases">
        <title>Murine metabolic-syndrome-specific gut microbial biobank.</title>
        <authorList>
            <person name="Liu C."/>
        </authorList>
    </citation>
    <scope>NUCLEOTIDE SEQUENCE</scope>
    <source>
        <strain evidence="2">D42-62</strain>
    </source>
</reference>